<organism evidence="2 3">
    <name type="scientific">Aspergillus homomorphus (strain CBS 101889)</name>
    <dbReference type="NCBI Taxonomy" id="1450537"/>
    <lineage>
        <taxon>Eukaryota</taxon>
        <taxon>Fungi</taxon>
        <taxon>Dikarya</taxon>
        <taxon>Ascomycota</taxon>
        <taxon>Pezizomycotina</taxon>
        <taxon>Eurotiomycetes</taxon>
        <taxon>Eurotiomycetidae</taxon>
        <taxon>Eurotiales</taxon>
        <taxon>Aspergillaceae</taxon>
        <taxon>Aspergillus</taxon>
        <taxon>Aspergillus subgen. Circumdati</taxon>
    </lineage>
</organism>
<accession>A0A395HSU2</accession>
<evidence type="ECO:0000256" key="1">
    <source>
        <dbReference type="SAM" id="MobiDB-lite"/>
    </source>
</evidence>
<sequence>MHPGGHCKRDRALRASPSNTPPALAATAATAATTVVVSTGQSIILVHCPADFGIDHLLSVSGLHPVFLPPSF</sequence>
<proteinExistence type="predicted"/>
<name>A0A395HSU2_ASPHC</name>
<keyword evidence="3" id="KW-1185">Reference proteome</keyword>
<feature type="compositionally biased region" description="Basic residues" evidence="1">
    <location>
        <begin position="1"/>
        <end position="11"/>
    </location>
</feature>
<protein>
    <submittedName>
        <fullName evidence="2">Uncharacterized protein</fullName>
    </submittedName>
</protein>
<dbReference type="GeneID" id="37199805"/>
<dbReference type="RefSeq" id="XP_025549770.1">
    <property type="nucleotide sequence ID" value="XM_025695516.1"/>
</dbReference>
<dbReference type="AlphaFoldDB" id="A0A395HSU2"/>
<reference evidence="2 3" key="1">
    <citation type="submission" date="2018-02" db="EMBL/GenBank/DDBJ databases">
        <title>The genomes of Aspergillus section Nigri reveals drivers in fungal speciation.</title>
        <authorList>
            <consortium name="DOE Joint Genome Institute"/>
            <person name="Vesth T.C."/>
            <person name="Nybo J."/>
            <person name="Theobald S."/>
            <person name="Brandl J."/>
            <person name="Frisvad J.C."/>
            <person name="Nielsen K.F."/>
            <person name="Lyhne E.K."/>
            <person name="Kogle M.E."/>
            <person name="Kuo A."/>
            <person name="Riley R."/>
            <person name="Clum A."/>
            <person name="Nolan M."/>
            <person name="Lipzen A."/>
            <person name="Salamov A."/>
            <person name="Henrissat B."/>
            <person name="Wiebenga A."/>
            <person name="De vries R.P."/>
            <person name="Grigoriev I.V."/>
            <person name="Mortensen U.H."/>
            <person name="Andersen M.R."/>
            <person name="Baker S.E."/>
        </authorList>
    </citation>
    <scope>NUCLEOTIDE SEQUENCE [LARGE SCALE GENOMIC DNA]</scope>
    <source>
        <strain evidence="2 3">CBS 101889</strain>
    </source>
</reference>
<feature type="region of interest" description="Disordered" evidence="1">
    <location>
        <begin position="1"/>
        <end position="21"/>
    </location>
</feature>
<evidence type="ECO:0000313" key="3">
    <source>
        <dbReference type="Proteomes" id="UP000248961"/>
    </source>
</evidence>
<dbReference type="VEuPathDB" id="FungiDB:BO97DRAFT_406864"/>
<evidence type="ECO:0000313" key="2">
    <source>
        <dbReference type="EMBL" id="RAL10616.1"/>
    </source>
</evidence>
<dbReference type="Proteomes" id="UP000248961">
    <property type="component" value="Unassembled WGS sequence"/>
</dbReference>
<gene>
    <name evidence="2" type="ORF">BO97DRAFT_406864</name>
</gene>
<dbReference type="EMBL" id="KZ824294">
    <property type="protein sequence ID" value="RAL10616.1"/>
    <property type="molecule type" value="Genomic_DNA"/>
</dbReference>